<dbReference type="GO" id="GO:0005886">
    <property type="term" value="C:plasma membrane"/>
    <property type="evidence" value="ECO:0007669"/>
    <property type="project" value="UniProtKB-SubCell"/>
</dbReference>
<comment type="caution">
    <text evidence="9">The sequence shown here is derived from an EMBL/GenBank/DDBJ whole genome shotgun (WGS) entry which is preliminary data.</text>
</comment>
<dbReference type="SUPFAM" id="SSF103473">
    <property type="entry name" value="MFS general substrate transporter"/>
    <property type="match status" value="1"/>
</dbReference>
<keyword evidence="3" id="KW-1003">Cell membrane</keyword>
<feature type="transmembrane region" description="Helical" evidence="7">
    <location>
        <begin position="280"/>
        <end position="305"/>
    </location>
</feature>
<evidence type="ECO:0000256" key="5">
    <source>
        <dbReference type="ARBA" id="ARBA00022989"/>
    </source>
</evidence>
<evidence type="ECO:0000256" key="2">
    <source>
        <dbReference type="ARBA" id="ARBA00022448"/>
    </source>
</evidence>
<feature type="transmembrane region" description="Helical" evidence="7">
    <location>
        <begin position="63"/>
        <end position="79"/>
    </location>
</feature>
<accession>A0A3E0DPZ4</accession>
<reference evidence="9 10" key="1">
    <citation type="submission" date="2018-08" db="EMBL/GenBank/DDBJ databases">
        <title>Genomic Encyclopedia of Type Strains, Phase III (KMG-III): the genomes of soil and plant-associated and newly described type strains.</title>
        <authorList>
            <person name="Whitman W."/>
        </authorList>
    </citation>
    <scope>NUCLEOTIDE SEQUENCE [LARGE SCALE GENOMIC DNA]</scope>
    <source>
        <strain evidence="9 10">CECT 7375</strain>
    </source>
</reference>
<feature type="transmembrane region" description="Helical" evidence="7">
    <location>
        <begin position="208"/>
        <end position="228"/>
    </location>
</feature>
<dbReference type="GO" id="GO:0022857">
    <property type="term" value="F:transmembrane transporter activity"/>
    <property type="evidence" value="ECO:0007669"/>
    <property type="project" value="InterPro"/>
</dbReference>
<dbReference type="Proteomes" id="UP000256542">
    <property type="component" value="Unassembled WGS sequence"/>
</dbReference>
<evidence type="ECO:0000256" key="1">
    <source>
        <dbReference type="ARBA" id="ARBA00004651"/>
    </source>
</evidence>
<dbReference type="OrthoDB" id="9812221at2"/>
<protein>
    <submittedName>
        <fullName evidence="9">DHA2 family multidrug resistance protein-like MFS transporter</fullName>
    </submittedName>
</protein>
<feature type="transmembrane region" description="Helical" evidence="7">
    <location>
        <begin position="91"/>
        <end position="110"/>
    </location>
</feature>
<dbReference type="PANTHER" id="PTHR42718:SF46">
    <property type="entry name" value="BLR6921 PROTEIN"/>
    <property type="match status" value="1"/>
</dbReference>
<feature type="transmembrane region" description="Helical" evidence="7">
    <location>
        <begin position="175"/>
        <end position="196"/>
    </location>
</feature>
<feature type="transmembrane region" description="Helical" evidence="7">
    <location>
        <begin position="311"/>
        <end position="331"/>
    </location>
</feature>
<dbReference type="PANTHER" id="PTHR42718">
    <property type="entry name" value="MAJOR FACILITATOR SUPERFAMILY MULTIDRUG TRANSPORTER MFSC"/>
    <property type="match status" value="1"/>
</dbReference>
<dbReference type="InterPro" id="IPR036259">
    <property type="entry name" value="MFS_trans_sf"/>
</dbReference>
<keyword evidence="10" id="KW-1185">Reference proteome</keyword>
<evidence type="ECO:0000256" key="6">
    <source>
        <dbReference type="ARBA" id="ARBA00023136"/>
    </source>
</evidence>
<feature type="transmembrane region" description="Helical" evidence="7">
    <location>
        <begin position="453"/>
        <end position="471"/>
    </location>
</feature>
<keyword evidence="6 7" id="KW-0472">Membrane</keyword>
<feature type="transmembrane region" description="Helical" evidence="7">
    <location>
        <begin position="116"/>
        <end position="133"/>
    </location>
</feature>
<feature type="transmembrane region" description="Helical" evidence="7">
    <location>
        <begin position="408"/>
        <end position="433"/>
    </location>
</feature>
<dbReference type="Gene3D" id="1.20.1720.10">
    <property type="entry name" value="Multidrug resistance protein D"/>
    <property type="match status" value="1"/>
</dbReference>
<evidence type="ECO:0000256" key="3">
    <source>
        <dbReference type="ARBA" id="ARBA00022475"/>
    </source>
</evidence>
<evidence type="ECO:0000256" key="4">
    <source>
        <dbReference type="ARBA" id="ARBA00022692"/>
    </source>
</evidence>
<dbReference type="CDD" id="cd17321">
    <property type="entry name" value="MFS_MMR_MDR_like"/>
    <property type="match status" value="1"/>
</dbReference>
<sequence>MELFSDKPGDEGLIGRERRLAMLAVMTTTTMAVFDGSMVNIALPQIARSLQISSSDAVLVSNSYLLSTAMTLAIFAAFVKQVGFRVQFTMGLSVFTLASLGCALSSSLPMLVGMRLLQGVGAAAVLSIAPAIFRSIFPNRLLGRILGVNALLIASVTAIAPVIGGTLISTLSWQWLFIINIPFGLVALLLTQRAIPGKQSSGREAFDIWGGLLSAIMLGALIMTANTFSQAGEVGIDLDTLLTALLYAAVSMVSGILFFQRQKRAPKPLLPLQIFASSRFSLAALTSLASFISQGIIFITLPFLFQNVYGYSAFGSALLFTPWPLGIILAAPQAGKLADRYSAALVSTVGLCIFVVGIALLALLPEQASIWDIGLRSLLCGIGFGCFQSPNNRELLSNVSRENSGYASGILAIMRTFGQCLGGAFVGVILAQYSLSNGTESSFILREAQGVKVSLWVAATATMLAIIISFSRLRAVQKGAKGAQ</sequence>
<dbReference type="InterPro" id="IPR011701">
    <property type="entry name" value="MFS"/>
</dbReference>
<dbReference type="EMBL" id="QUNG01000004">
    <property type="protein sequence ID" value="REG84255.1"/>
    <property type="molecule type" value="Genomic_DNA"/>
</dbReference>
<feature type="transmembrane region" description="Helical" evidence="7">
    <location>
        <begin position="343"/>
        <end position="364"/>
    </location>
</feature>
<proteinExistence type="predicted"/>
<comment type="subcellular location">
    <subcellularLocation>
        <location evidence="1">Cell membrane</location>
        <topology evidence="1">Multi-pass membrane protein</topology>
    </subcellularLocation>
</comment>
<dbReference type="RefSeq" id="WP_115897159.1">
    <property type="nucleotide sequence ID" value="NZ_QUNG01000004.1"/>
</dbReference>
<name>A0A3E0DPZ4_9GAMM</name>
<organism evidence="9 10">
    <name type="scientific">Marinomonas pollencensis</name>
    <dbReference type="NCBI Taxonomy" id="491954"/>
    <lineage>
        <taxon>Bacteria</taxon>
        <taxon>Pseudomonadati</taxon>
        <taxon>Pseudomonadota</taxon>
        <taxon>Gammaproteobacteria</taxon>
        <taxon>Oceanospirillales</taxon>
        <taxon>Oceanospirillaceae</taxon>
        <taxon>Marinomonas</taxon>
    </lineage>
</organism>
<keyword evidence="5 7" id="KW-1133">Transmembrane helix</keyword>
<feature type="transmembrane region" description="Helical" evidence="7">
    <location>
        <begin position="370"/>
        <end position="387"/>
    </location>
</feature>
<evidence type="ECO:0000313" key="9">
    <source>
        <dbReference type="EMBL" id="REG84255.1"/>
    </source>
</evidence>
<keyword evidence="4 7" id="KW-0812">Transmembrane</keyword>
<dbReference type="Pfam" id="PF07690">
    <property type="entry name" value="MFS_1"/>
    <property type="match status" value="1"/>
</dbReference>
<dbReference type="Gene3D" id="1.20.1250.20">
    <property type="entry name" value="MFS general substrate transporter like domains"/>
    <property type="match status" value="1"/>
</dbReference>
<dbReference type="InterPro" id="IPR020846">
    <property type="entry name" value="MFS_dom"/>
</dbReference>
<gene>
    <name evidence="9" type="ORF">DFP81_104134</name>
</gene>
<feature type="transmembrane region" description="Helical" evidence="7">
    <location>
        <begin position="20"/>
        <end position="43"/>
    </location>
</feature>
<dbReference type="PROSITE" id="PS50850">
    <property type="entry name" value="MFS"/>
    <property type="match status" value="1"/>
</dbReference>
<feature type="transmembrane region" description="Helical" evidence="7">
    <location>
        <begin position="145"/>
        <end position="169"/>
    </location>
</feature>
<evidence type="ECO:0000259" key="8">
    <source>
        <dbReference type="PROSITE" id="PS50850"/>
    </source>
</evidence>
<evidence type="ECO:0000313" key="10">
    <source>
        <dbReference type="Proteomes" id="UP000256542"/>
    </source>
</evidence>
<feature type="transmembrane region" description="Helical" evidence="7">
    <location>
        <begin position="240"/>
        <end position="259"/>
    </location>
</feature>
<feature type="domain" description="Major facilitator superfamily (MFS) profile" evidence="8">
    <location>
        <begin position="21"/>
        <end position="477"/>
    </location>
</feature>
<keyword evidence="2" id="KW-0813">Transport</keyword>
<dbReference type="AlphaFoldDB" id="A0A3E0DPZ4"/>
<evidence type="ECO:0000256" key="7">
    <source>
        <dbReference type="SAM" id="Phobius"/>
    </source>
</evidence>